<sequence>DGPGLGAGARGRPAGRGGDRLAVVDGRTPRPAAHPPGHSARGTGPAPRRPRRLYDRPCRQRGAGPGGLAAPARRRSAAARRHLRPRRAGELAVADVAHSADRRRGRGPLAGQRRGWSGAAGRPRRRLRPRAARRCLPHRPGVAYGWAAAAADGALAAPCGSCTLAAGGEHRRGAARAVAGSGRTVGVPGPTADV</sequence>
<reference evidence="2" key="1">
    <citation type="submission" date="2020-02" db="EMBL/GenBank/DDBJ databases">
        <authorList>
            <person name="Meier V. D."/>
        </authorList>
    </citation>
    <scope>NUCLEOTIDE SEQUENCE</scope>
    <source>
        <strain evidence="2">AVDCRST_MAG29</strain>
    </source>
</reference>
<feature type="non-terminal residue" evidence="2">
    <location>
        <position position="194"/>
    </location>
</feature>
<feature type="region of interest" description="Disordered" evidence="1">
    <location>
        <begin position="1"/>
        <end position="129"/>
    </location>
</feature>
<dbReference type="AlphaFoldDB" id="A0A6J4M889"/>
<name>A0A6J4M889_9ACTN</name>
<feature type="compositionally biased region" description="Basic residues" evidence="1">
    <location>
        <begin position="72"/>
        <end position="86"/>
    </location>
</feature>
<proteinExistence type="predicted"/>
<evidence type="ECO:0000256" key="1">
    <source>
        <dbReference type="SAM" id="MobiDB-lite"/>
    </source>
</evidence>
<feature type="non-terminal residue" evidence="2">
    <location>
        <position position="1"/>
    </location>
</feature>
<dbReference type="EMBL" id="CADCUG010000136">
    <property type="protein sequence ID" value="CAA9351503.1"/>
    <property type="molecule type" value="Genomic_DNA"/>
</dbReference>
<evidence type="ECO:0000313" key="2">
    <source>
        <dbReference type="EMBL" id="CAA9351503.1"/>
    </source>
</evidence>
<accession>A0A6J4M889</accession>
<protein>
    <submittedName>
        <fullName evidence="2">FIG019327: membrane domain</fullName>
    </submittedName>
</protein>
<organism evidence="2">
    <name type="scientific">uncultured Nocardioidaceae bacterium</name>
    <dbReference type="NCBI Taxonomy" id="253824"/>
    <lineage>
        <taxon>Bacteria</taxon>
        <taxon>Bacillati</taxon>
        <taxon>Actinomycetota</taxon>
        <taxon>Actinomycetes</taxon>
        <taxon>Propionibacteriales</taxon>
        <taxon>Nocardioidaceae</taxon>
        <taxon>environmental samples</taxon>
    </lineage>
</organism>
<gene>
    <name evidence="2" type="ORF">AVDCRST_MAG29-2283</name>
</gene>